<dbReference type="EMBL" id="JAWDGP010007902">
    <property type="protein sequence ID" value="KAK3700837.1"/>
    <property type="molecule type" value="Genomic_DNA"/>
</dbReference>
<evidence type="ECO:0000313" key="2">
    <source>
        <dbReference type="Proteomes" id="UP001283361"/>
    </source>
</evidence>
<dbReference type="Proteomes" id="UP001283361">
    <property type="component" value="Unassembled WGS sequence"/>
</dbReference>
<gene>
    <name evidence="1" type="ORF">RRG08_011594</name>
</gene>
<reference evidence="1" key="1">
    <citation type="journal article" date="2023" name="G3 (Bethesda)">
        <title>A reference genome for the long-term kleptoplast-retaining sea slug Elysia crispata morphotype clarki.</title>
        <authorList>
            <person name="Eastman K.E."/>
            <person name="Pendleton A.L."/>
            <person name="Shaikh M.A."/>
            <person name="Suttiyut T."/>
            <person name="Ogas R."/>
            <person name="Tomko P."/>
            <person name="Gavelis G."/>
            <person name="Widhalm J.R."/>
            <person name="Wisecaver J.H."/>
        </authorList>
    </citation>
    <scope>NUCLEOTIDE SEQUENCE</scope>
    <source>
        <strain evidence="1">ECLA1</strain>
    </source>
</reference>
<dbReference type="AlphaFoldDB" id="A0AAE0XP70"/>
<organism evidence="1 2">
    <name type="scientific">Elysia crispata</name>
    <name type="common">lettuce slug</name>
    <dbReference type="NCBI Taxonomy" id="231223"/>
    <lineage>
        <taxon>Eukaryota</taxon>
        <taxon>Metazoa</taxon>
        <taxon>Spiralia</taxon>
        <taxon>Lophotrochozoa</taxon>
        <taxon>Mollusca</taxon>
        <taxon>Gastropoda</taxon>
        <taxon>Heterobranchia</taxon>
        <taxon>Euthyneura</taxon>
        <taxon>Panpulmonata</taxon>
        <taxon>Sacoglossa</taxon>
        <taxon>Placobranchoidea</taxon>
        <taxon>Plakobranchidae</taxon>
        <taxon>Elysia</taxon>
    </lineage>
</organism>
<comment type="caution">
    <text evidence="1">The sequence shown here is derived from an EMBL/GenBank/DDBJ whole genome shotgun (WGS) entry which is preliminary data.</text>
</comment>
<accession>A0AAE0XP70</accession>
<name>A0AAE0XP70_9GAST</name>
<protein>
    <submittedName>
        <fullName evidence="1">Uncharacterized protein</fullName>
    </submittedName>
</protein>
<sequence>MFLVVERSKPAPGARNSSISVTWPDRTIQQGSAQKVRICDQISALISERAATAEGISSRSRQETTRGLEDQALGCDLPTGHTDCSCPSAQIDTKMI</sequence>
<evidence type="ECO:0000313" key="1">
    <source>
        <dbReference type="EMBL" id="KAK3700837.1"/>
    </source>
</evidence>
<proteinExistence type="predicted"/>
<keyword evidence="2" id="KW-1185">Reference proteome</keyword>